<evidence type="ECO:0000256" key="1">
    <source>
        <dbReference type="SAM" id="Phobius"/>
    </source>
</evidence>
<dbReference type="Proteomes" id="UP000633278">
    <property type="component" value="Unassembled WGS sequence"/>
</dbReference>
<name>A0A917I0Q6_9FLAO</name>
<dbReference type="RefSeq" id="WP_188599184.1">
    <property type="nucleotide sequence ID" value="NZ_BMJW01000002.1"/>
</dbReference>
<keyword evidence="3" id="KW-1185">Reference proteome</keyword>
<proteinExistence type="predicted"/>
<gene>
    <name evidence="2" type="ORF">GCM10011416_20010</name>
</gene>
<evidence type="ECO:0000313" key="3">
    <source>
        <dbReference type="Proteomes" id="UP000633278"/>
    </source>
</evidence>
<keyword evidence="1" id="KW-1133">Transmembrane helix</keyword>
<feature type="transmembrane region" description="Helical" evidence="1">
    <location>
        <begin position="131"/>
        <end position="164"/>
    </location>
</feature>
<reference evidence="2" key="2">
    <citation type="submission" date="2020-09" db="EMBL/GenBank/DDBJ databases">
        <authorList>
            <person name="Sun Q."/>
            <person name="Zhou Y."/>
        </authorList>
    </citation>
    <scope>NUCLEOTIDE SEQUENCE</scope>
    <source>
        <strain evidence="2">CGMCC 1.15763</strain>
    </source>
</reference>
<comment type="caution">
    <text evidence="2">The sequence shown here is derived from an EMBL/GenBank/DDBJ whole genome shotgun (WGS) entry which is preliminary data.</text>
</comment>
<feature type="transmembrane region" description="Helical" evidence="1">
    <location>
        <begin position="21"/>
        <end position="40"/>
    </location>
</feature>
<feature type="transmembrane region" description="Helical" evidence="1">
    <location>
        <begin position="243"/>
        <end position="264"/>
    </location>
</feature>
<organism evidence="2 3">
    <name type="scientific">Polaribacter pacificus</name>
    <dbReference type="NCBI Taxonomy" id="1775173"/>
    <lineage>
        <taxon>Bacteria</taxon>
        <taxon>Pseudomonadati</taxon>
        <taxon>Bacteroidota</taxon>
        <taxon>Flavobacteriia</taxon>
        <taxon>Flavobacteriales</taxon>
        <taxon>Flavobacteriaceae</taxon>
    </lineage>
</organism>
<reference evidence="2" key="1">
    <citation type="journal article" date="2014" name="Int. J. Syst. Evol. Microbiol.">
        <title>Complete genome sequence of Corynebacterium casei LMG S-19264T (=DSM 44701T), isolated from a smear-ripened cheese.</title>
        <authorList>
            <consortium name="US DOE Joint Genome Institute (JGI-PGF)"/>
            <person name="Walter F."/>
            <person name="Albersmeier A."/>
            <person name="Kalinowski J."/>
            <person name="Ruckert C."/>
        </authorList>
    </citation>
    <scope>NUCLEOTIDE SEQUENCE</scope>
    <source>
        <strain evidence="2">CGMCC 1.15763</strain>
    </source>
</reference>
<accession>A0A917I0Q6</accession>
<keyword evidence="1" id="KW-0812">Transmembrane</keyword>
<feature type="transmembrane region" description="Helical" evidence="1">
    <location>
        <begin position="176"/>
        <end position="200"/>
    </location>
</feature>
<feature type="transmembrane region" description="Helical" evidence="1">
    <location>
        <begin position="60"/>
        <end position="82"/>
    </location>
</feature>
<keyword evidence="1" id="KW-0472">Membrane</keyword>
<evidence type="ECO:0000313" key="2">
    <source>
        <dbReference type="EMBL" id="GGH01304.1"/>
    </source>
</evidence>
<sequence length="450" mass="52736">MNNDYKSSAFKELLDKLQQESWQLELLISGFSIFGLFSSLPFINEYLAQANYHNRLVEMFVWFAIKMCCWILIFNLLIHVVLRGLWIGALGLRYVSGDIDYEELNYTQKFTAFLQKKIGSFDKYIATLENYCSVLFAISFLLIFYFLASVAFLACILLTIFFLIESNTPFTTFNSIKFFFGGFLIIFILIGASLTFIDFITQGYLKKKRWLSVIYFPFYRFFSFISLSFLYRPLVYNFLDNKFGRKLSFILIPVYLVILVLFTYEYKDSNYLSANRSSSSTFANSKNYEDLLTEKNDFAGVATIQSRVITDPYVKIFIIYTTRIEDKIFSYNPSLKPINDIRGMQSGIEFNTPSSLKEEIKKERDSLRGVYFKTINEMHSLYIDDVAYDADFIVSTNTQKKLGFETYLSTNNLKEGKHLLRITRKEKEKQDTINKIIIQIPFWVFKQEQP</sequence>
<feature type="transmembrane region" description="Helical" evidence="1">
    <location>
        <begin position="212"/>
        <end position="231"/>
    </location>
</feature>
<dbReference type="EMBL" id="BMJW01000002">
    <property type="protein sequence ID" value="GGH01304.1"/>
    <property type="molecule type" value="Genomic_DNA"/>
</dbReference>
<protein>
    <submittedName>
        <fullName evidence="2">Uncharacterized protein</fullName>
    </submittedName>
</protein>
<dbReference type="AlphaFoldDB" id="A0A917I0Q6"/>